<proteinExistence type="predicted"/>
<evidence type="ECO:0000313" key="1">
    <source>
        <dbReference type="EMBL" id="SNT30753.1"/>
    </source>
</evidence>
<reference evidence="1 2" key="1">
    <citation type="submission" date="2017-06" db="EMBL/GenBank/DDBJ databases">
        <authorList>
            <person name="Kim H.J."/>
            <person name="Triplett B.A."/>
        </authorList>
    </citation>
    <scope>NUCLEOTIDE SEQUENCE [LARGE SCALE GENOMIC DNA]</scope>
    <source>
        <strain evidence="1 2">SCA</strain>
    </source>
</reference>
<evidence type="ECO:0000313" key="2">
    <source>
        <dbReference type="Proteomes" id="UP000198304"/>
    </source>
</evidence>
<gene>
    <name evidence="1" type="ORF">SAMN05446037_10852</name>
</gene>
<dbReference type="Proteomes" id="UP000198304">
    <property type="component" value="Unassembled WGS sequence"/>
</dbReference>
<dbReference type="RefSeq" id="WP_089285682.1">
    <property type="nucleotide sequence ID" value="NZ_FZOJ01000085.1"/>
</dbReference>
<dbReference type="InterPro" id="IPR008878">
    <property type="entry name" value="Transposase_IS66_Orf2"/>
</dbReference>
<organism evidence="1 2">
    <name type="scientific">Anaerovirgula multivorans</name>
    <dbReference type="NCBI Taxonomy" id="312168"/>
    <lineage>
        <taxon>Bacteria</taxon>
        <taxon>Bacillati</taxon>
        <taxon>Bacillota</taxon>
        <taxon>Clostridia</taxon>
        <taxon>Peptostreptococcales</taxon>
        <taxon>Natronincolaceae</taxon>
        <taxon>Anaerovirgula</taxon>
    </lineage>
</organism>
<keyword evidence="2" id="KW-1185">Reference proteome</keyword>
<dbReference type="Pfam" id="PF05717">
    <property type="entry name" value="TnpB_IS66"/>
    <property type="match status" value="1"/>
</dbReference>
<dbReference type="AlphaFoldDB" id="A0A239LLR0"/>
<dbReference type="OrthoDB" id="4956084at2"/>
<dbReference type="NCBIfam" id="NF033819">
    <property type="entry name" value="IS66_TnpB"/>
    <property type="match status" value="1"/>
</dbReference>
<dbReference type="EMBL" id="FZOJ01000085">
    <property type="protein sequence ID" value="SNT30753.1"/>
    <property type="molecule type" value="Genomic_DNA"/>
</dbReference>
<dbReference type="PANTHER" id="PTHR36455:SF1">
    <property type="entry name" value="BLR8292 PROTEIN"/>
    <property type="match status" value="1"/>
</dbReference>
<name>A0A239LLR0_9FIRM</name>
<protein>
    <submittedName>
        <fullName evidence="1">IS66 Orf2 like protein</fullName>
    </submittedName>
</protein>
<accession>A0A239LLR0</accession>
<sequence>MLRQNRIDNVHLALGPTDLRKSVDGLALIVSESFKLDPFSRSLFVFCNRKRDKIKILEWDYNGFWLHYKRLEKSTFDWPDGNEGTSLAIGERELSWLLDGLSIHQNHAHKEVLERIMI</sequence>
<dbReference type="PANTHER" id="PTHR36455">
    <property type="match status" value="1"/>
</dbReference>